<protein>
    <submittedName>
        <fullName evidence="2">Uncharacterized protein</fullName>
    </submittedName>
</protein>
<accession>A0A1Y2DGA7</accession>
<feature type="compositionally biased region" description="Basic residues" evidence="1">
    <location>
        <begin position="36"/>
        <end position="45"/>
    </location>
</feature>
<dbReference type="AlphaFoldDB" id="A0A1Y2DGA7"/>
<proteinExistence type="predicted"/>
<organism evidence="2 3">
    <name type="scientific">Pseudomassariella vexata</name>
    <dbReference type="NCBI Taxonomy" id="1141098"/>
    <lineage>
        <taxon>Eukaryota</taxon>
        <taxon>Fungi</taxon>
        <taxon>Dikarya</taxon>
        <taxon>Ascomycota</taxon>
        <taxon>Pezizomycotina</taxon>
        <taxon>Sordariomycetes</taxon>
        <taxon>Xylariomycetidae</taxon>
        <taxon>Amphisphaeriales</taxon>
        <taxon>Pseudomassariaceae</taxon>
        <taxon>Pseudomassariella</taxon>
    </lineage>
</organism>
<comment type="caution">
    <text evidence="2">The sequence shown here is derived from an EMBL/GenBank/DDBJ whole genome shotgun (WGS) entry which is preliminary data.</text>
</comment>
<evidence type="ECO:0000313" key="3">
    <source>
        <dbReference type="Proteomes" id="UP000193689"/>
    </source>
</evidence>
<keyword evidence="3" id="KW-1185">Reference proteome</keyword>
<evidence type="ECO:0000256" key="1">
    <source>
        <dbReference type="SAM" id="MobiDB-lite"/>
    </source>
</evidence>
<gene>
    <name evidence="2" type="ORF">BCR38DRAFT_448416</name>
</gene>
<name>A0A1Y2DGA7_9PEZI</name>
<sequence length="76" mass="8737">MPRTAIASRPIPGSDVQHITSSSTQQPLPRREYTRPRHSCSRHSTVRGSPRRNLCLGIRDSPERRLGRPWPGQQRR</sequence>
<dbReference type="EMBL" id="MCFJ01000017">
    <property type="protein sequence ID" value="ORY58237.1"/>
    <property type="molecule type" value="Genomic_DNA"/>
</dbReference>
<evidence type="ECO:0000313" key="2">
    <source>
        <dbReference type="EMBL" id="ORY58237.1"/>
    </source>
</evidence>
<dbReference type="GeneID" id="63777438"/>
<dbReference type="InParanoid" id="A0A1Y2DGA7"/>
<feature type="region of interest" description="Disordered" evidence="1">
    <location>
        <begin position="1"/>
        <end position="76"/>
    </location>
</feature>
<reference evidence="2 3" key="1">
    <citation type="submission" date="2016-07" db="EMBL/GenBank/DDBJ databases">
        <title>Pervasive Adenine N6-methylation of Active Genes in Fungi.</title>
        <authorList>
            <consortium name="DOE Joint Genome Institute"/>
            <person name="Mondo S.J."/>
            <person name="Dannebaum R.O."/>
            <person name="Kuo R.C."/>
            <person name="Labutti K."/>
            <person name="Haridas S."/>
            <person name="Kuo A."/>
            <person name="Salamov A."/>
            <person name="Ahrendt S.R."/>
            <person name="Lipzen A."/>
            <person name="Sullivan W."/>
            <person name="Andreopoulos W.B."/>
            <person name="Clum A."/>
            <person name="Lindquist E."/>
            <person name="Daum C."/>
            <person name="Ramamoorthy G.K."/>
            <person name="Gryganskyi A."/>
            <person name="Culley D."/>
            <person name="Magnuson J.K."/>
            <person name="James T.Y."/>
            <person name="O'Malley M.A."/>
            <person name="Stajich J.E."/>
            <person name="Spatafora J.W."/>
            <person name="Visel A."/>
            <person name="Grigoriev I.V."/>
        </authorList>
    </citation>
    <scope>NUCLEOTIDE SEQUENCE [LARGE SCALE GENOMIC DNA]</scope>
    <source>
        <strain evidence="2 3">CBS 129021</strain>
    </source>
</reference>
<dbReference type="Proteomes" id="UP000193689">
    <property type="component" value="Unassembled WGS sequence"/>
</dbReference>
<dbReference type="RefSeq" id="XP_040711272.1">
    <property type="nucleotide sequence ID" value="XM_040861226.1"/>
</dbReference>
<feature type="compositionally biased region" description="Polar residues" evidence="1">
    <location>
        <begin position="17"/>
        <end position="27"/>
    </location>
</feature>